<comment type="similarity">
    <text evidence="2">Belongs to the RecN family.</text>
</comment>
<comment type="function">
    <text evidence="1">May be involved in recombinational repair of damaged DNA.</text>
</comment>
<feature type="domain" description="RecF/RecN/SMC N-terminal" evidence="10">
    <location>
        <begin position="4"/>
        <end position="527"/>
    </location>
</feature>
<keyword evidence="6" id="KW-0067">ATP-binding</keyword>
<dbReference type="CDD" id="cd03241">
    <property type="entry name" value="ABC_RecN"/>
    <property type="match status" value="2"/>
</dbReference>
<dbReference type="SUPFAM" id="SSF52540">
    <property type="entry name" value="P-loop containing nucleoside triphosphate hydrolases"/>
    <property type="match status" value="2"/>
</dbReference>
<evidence type="ECO:0000256" key="6">
    <source>
        <dbReference type="ARBA" id="ARBA00022840"/>
    </source>
</evidence>
<name>A0ABW4FXU1_9PSEU</name>
<sequence>MLAEMRIQGLGVIDDATLELDPGLTVLTGETGAGKTMVVTGLTLLGGGRAEASRVADGAPRAVVEGRFSADAAALAVADEVGADPDDDGTLIAVRTVSADGRSRAHLGGRSVPVGVLSRLAEATLAVHGQNDQLRLLRPAEQRALLDRFAGEAVAEPLERYRAVRAEWQRVAAELVERRDGARRLAQEADMLRHGLTEIGAVDPQPREDGELVDLARRLAAADDLREAAAAAQAALVGADEVDPDSPAALALIGDARHRLAGAGDPELTALDARLGEALALLGDVGTELAGYLDRLDADPERLAQVLSRQAELKALTRKYAADIDGVIAWADAAKERLAGIDTSDEALSALTARRDALAVDLAGHAAEVTAVRTESATRLAAGATAELAGLAMPDARLLVTVAPRLAAPEAPDALRVGDATLAAGADGVDEVELKLVAHGGAQPQPLHKGASGGELSRVMLALEVALAGADPVPTMVFDEVDAGVGGRAAVEIGRRLARLAARHQVIVVTHLPQVAAYADRHLVVDKTSRDGSAAGNGSGRTSSRVRTLAEGDRIVELARMLAGLDDTDTGRAHAEELLGAARAHREADRAEPASPAPVAANRSASSGRAHKAGRKVPARG</sequence>
<keyword evidence="12" id="KW-1185">Reference proteome</keyword>
<evidence type="ECO:0000256" key="3">
    <source>
        <dbReference type="ARBA" id="ARBA00021315"/>
    </source>
</evidence>
<dbReference type="Pfam" id="PF02463">
    <property type="entry name" value="SMC_N"/>
    <property type="match status" value="1"/>
</dbReference>
<evidence type="ECO:0000313" key="11">
    <source>
        <dbReference type="EMBL" id="MFD1535352.1"/>
    </source>
</evidence>
<dbReference type="PANTHER" id="PTHR11059">
    <property type="entry name" value="DNA REPAIR PROTEIN RECN"/>
    <property type="match status" value="1"/>
</dbReference>
<dbReference type="InterPro" id="IPR027417">
    <property type="entry name" value="P-loop_NTPase"/>
</dbReference>
<keyword evidence="7" id="KW-0234">DNA repair</keyword>
<keyword evidence="4" id="KW-0547">Nucleotide-binding</keyword>
<evidence type="ECO:0000256" key="5">
    <source>
        <dbReference type="ARBA" id="ARBA00022763"/>
    </source>
</evidence>
<comment type="caution">
    <text evidence="11">The sequence shown here is derived from an EMBL/GenBank/DDBJ whole genome shotgun (WGS) entry which is preliminary data.</text>
</comment>
<evidence type="ECO:0000256" key="2">
    <source>
        <dbReference type="ARBA" id="ARBA00009441"/>
    </source>
</evidence>
<dbReference type="InterPro" id="IPR003395">
    <property type="entry name" value="RecF/RecN/SMC_N"/>
</dbReference>
<feature type="compositionally biased region" description="Basic residues" evidence="9">
    <location>
        <begin position="609"/>
        <end position="621"/>
    </location>
</feature>
<evidence type="ECO:0000256" key="1">
    <source>
        <dbReference type="ARBA" id="ARBA00003618"/>
    </source>
</evidence>
<evidence type="ECO:0000256" key="7">
    <source>
        <dbReference type="ARBA" id="ARBA00023204"/>
    </source>
</evidence>
<keyword evidence="5" id="KW-0227">DNA damage</keyword>
<evidence type="ECO:0000256" key="4">
    <source>
        <dbReference type="ARBA" id="ARBA00022741"/>
    </source>
</evidence>
<dbReference type="PIRSF" id="PIRSF003128">
    <property type="entry name" value="RecN"/>
    <property type="match status" value="1"/>
</dbReference>
<gene>
    <name evidence="11" type="primary">recN</name>
    <name evidence="11" type="ORF">ACFSCY_38720</name>
</gene>
<evidence type="ECO:0000313" key="12">
    <source>
        <dbReference type="Proteomes" id="UP001597145"/>
    </source>
</evidence>
<dbReference type="Proteomes" id="UP001597145">
    <property type="component" value="Unassembled WGS sequence"/>
</dbReference>
<dbReference type="EMBL" id="JBHUCP010000056">
    <property type="protein sequence ID" value="MFD1535352.1"/>
    <property type="molecule type" value="Genomic_DNA"/>
</dbReference>
<dbReference type="Gene3D" id="3.40.50.300">
    <property type="entry name" value="P-loop containing nucleotide triphosphate hydrolases"/>
    <property type="match status" value="2"/>
</dbReference>
<proteinExistence type="inferred from homology"/>
<organism evidence="11 12">
    <name type="scientific">Pseudonocardia aurantiaca</name>
    <dbReference type="NCBI Taxonomy" id="75290"/>
    <lineage>
        <taxon>Bacteria</taxon>
        <taxon>Bacillati</taxon>
        <taxon>Actinomycetota</taxon>
        <taxon>Actinomycetes</taxon>
        <taxon>Pseudonocardiales</taxon>
        <taxon>Pseudonocardiaceae</taxon>
        <taxon>Pseudonocardia</taxon>
    </lineage>
</organism>
<evidence type="ECO:0000259" key="10">
    <source>
        <dbReference type="Pfam" id="PF02463"/>
    </source>
</evidence>
<dbReference type="RefSeq" id="WP_379660142.1">
    <property type="nucleotide sequence ID" value="NZ_JBHUCP010000056.1"/>
</dbReference>
<dbReference type="PANTHER" id="PTHR11059:SF0">
    <property type="entry name" value="DNA REPAIR PROTEIN RECN"/>
    <property type="match status" value="1"/>
</dbReference>
<feature type="region of interest" description="Disordered" evidence="9">
    <location>
        <begin position="581"/>
        <end position="621"/>
    </location>
</feature>
<accession>A0ABW4FXU1</accession>
<protein>
    <recommendedName>
        <fullName evidence="3">DNA repair protein RecN</fullName>
    </recommendedName>
    <alternativeName>
        <fullName evidence="8">Recombination protein N</fullName>
    </alternativeName>
</protein>
<evidence type="ECO:0000256" key="8">
    <source>
        <dbReference type="ARBA" id="ARBA00033408"/>
    </source>
</evidence>
<evidence type="ECO:0000256" key="9">
    <source>
        <dbReference type="SAM" id="MobiDB-lite"/>
    </source>
</evidence>
<reference evidence="12" key="1">
    <citation type="journal article" date="2019" name="Int. J. Syst. Evol. Microbiol.">
        <title>The Global Catalogue of Microorganisms (GCM) 10K type strain sequencing project: providing services to taxonomists for standard genome sequencing and annotation.</title>
        <authorList>
            <consortium name="The Broad Institute Genomics Platform"/>
            <consortium name="The Broad Institute Genome Sequencing Center for Infectious Disease"/>
            <person name="Wu L."/>
            <person name="Ma J."/>
        </authorList>
    </citation>
    <scope>NUCLEOTIDE SEQUENCE [LARGE SCALE GENOMIC DNA]</scope>
    <source>
        <strain evidence="12">JCM 12165</strain>
    </source>
</reference>
<dbReference type="InterPro" id="IPR004604">
    <property type="entry name" value="DNA_recomb/repair_RecN"/>
</dbReference>
<dbReference type="NCBIfam" id="TIGR00634">
    <property type="entry name" value="recN"/>
    <property type="match status" value="1"/>
</dbReference>